<dbReference type="InterPro" id="IPR011055">
    <property type="entry name" value="Dup_hybrid_motif"/>
</dbReference>
<sequence>MITRRLRLLLACSAVTAAALISSCTASDLSDDPTSSASAPSPLQMPEEEAVDEFSPLIVSSVAGDPVPVRGTDGLYHLVYELQILNSSPRPAAISSITSSAGGDEISMMTSADVIARTLPIGDYPFPPEAMSEIPAGTTAVVLMDTTFESRDAVPGQIDHELTATFGEVRSGQANYATLFPTEATAHATTRIGAGDPVVVGPPLTGADWVAVNACCSLSPHRGTMIPIGGRINAAERYAIDWSRFDLSRPLVENGEQSTFAGDPTVNANYYTYDQPVLAVAEGEVAVVVDDLPDAEPHVLQEGLPLSEYGGNHIVLKIADGVYAFYAHLKPGSVTVQVGDHVRLGDEIARTGNSGNTTESHLHFHLMDGTAPLTATNLPFEISSFTMQGNGNEDGSEFVLDRGQRENELPLILSGIGFPD</sequence>
<protein>
    <submittedName>
        <fullName evidence="4">Peptidase family M23</fullName>
    </submittedName>
</protein>
<proteinExistence type="predicted"/>
<feature type="region of interest" description="Disordered" evidence="1">
    <location>
        <begin position="26"/>
        <end position="49"/>
    </location>
</feature>
<feature type="compositionally biased region" description="Low complexity" evidence="1">
    <location>
        <begin position="26"/>
        <end position="42"/>
    </location>
</feature>
<dbReference type="EMBL" id="LT629692">
    <property type="protein sequence ID" value="SDG40325.1"/>
    <property type="molecule type" value="Genomic_DNA"/>
</dbReference>
<dbReference type="GO" id="GO:0004222">
    <property type="term" value="F:metalloendopeptidase activity"/>
    <property type="evidence" value="ECO:0007669"/>
    <property type="project" value="TreeGrafter"/>
</dbReference>
<evidence type="ECO:0000313" key="4">
    <source>
        <dbReference type="EMBL" id="SDG40325.1"/>
    </source>
</evidence>
<gene>
    <name evidence="4" type="ORF">SAMN04489810_0200</name>
</gene>
<dbReference type="CDD" id="cd12797">
    <property type="entry name" value="M23_peptidase"/>
    <property type="match status" value="1"/>
</dbReference>
<dbReference type="STRING" id="370764.SAMN04489810_0200"/>
<dbReference type="AlphaFoldDB" id="A0A1G7TY91"/>
<dbReference type="Proteomes" id="UP000199009">
    <property type="component" value="Chromosome I"/>
</dbReference>
<dbReference type="Pfam" id="PF01551">
    <property type="entry name" value="Peptidase_M23"/>
    <property type="match status" value="1"/>
</dbReference>
<evidence type="ECO:0000313" key="5">
    <source>
        <dbReference type="Proteomes" id="UP000199009"/>
    </source>
</evidence>
<dbReference type="PROSITE" id="PS51257">
    <property type="entry name" value="PROKAR_LIPOPROTEIN"/>
    <property type="match status" value="1"/>
</dbReference>
<evidence type="ECO:0000256" key="1">
    <source>
        <dbReference type="SAM" id="MobiDB-lite"/>
    </source>
</evidence>
<dbReference type="RefSeq" id="WP_091485087.1">
    <property type="nucleotide sequence ID" value="NZ_LT629692.1"/>
</dbReference>
<dbReference type="InterPro" id="IPR050570">
    <property type="entry name" value="Cell_wall_metabolism_enzyme"/>
</dbReference>
<keyword evidence="5" id="KW-1185">Reference proteome</keyword>
<organism evidence="4 5">
    <name type="scientific">Microbacterium pygmaeum</name>
    <dbReference type="NCBI Taxonomy" id="370764"/>
    <lineage>
        <taxon>Bacteria</taxon>
        <taxon>Bacillati</taxon>
        <taxon>Actinomycetota</taxon>
        <taxon>Actinomycetes</taxon>
        <taxon>Micrococcales</taxon>
        <taxon>Microbacteriaceae</taxon>
        <taxon>Microbacterium</taxon>
    </lineage>
</organism>
<dbReference type="SUPFAM" id="SSF51261">
    <property type="entry name" value="Duplicated hybrid motif"/>
    <property type="match status" value="1"/>
</dbReference>
<feature type="domain" description="M23ase beta-sheet core" evidence="3">
    <location>
        <begin position="273"/>
        <end position="371"/>
    </location>
</feature>
<dbReference type="InterPro" id="IPR016047">
    <property type="entry name" value="M23ase_b-sheet_dom"/>
</dbReference>
<feature type="signal peptide" evidence="2">
    <location>
        <begin position="1"/>
        <end position="26"/>
    </location>
</feature>
<name>A0A1G7TY91_9MICO</name>
<dbReference type="PANTHER" id="PTHR21666:SF270">
    <property type="entry name" value="MUREIN HYDROLASE ACTIVATOR ENVC"/>
    <property type="match status" value="1"/>
</dbReference>
<dbReference type="PANTHER" id="PTHR21666">
    <property type="entry name" value="PEPTIDASE-RELATED"/>
    <property type="match status" value="1"/>
</dbReference>
<feature type="chain" id="PRO_5038598279" evidence="2">
    <location>
        <begin position="27"/>
        <end position="420"/>
    </location>
</feature>
<accession>A0A1G7TY91</accession>
<dbReference type="OrthoDB" id="9809488at2"/>
<reference evidence="4 5" key="1">
    <citation type="submission" date="2016-10" db="EMBL/GenBank/DDBJ databases">
        <authorList>
            <person name="de Groot N.N."/>
        </authorList>
    </citation>
    <scope>NUCLEOTIDE SEQUENCE [LARGE SCALE GENOMIC DNA]</scope>
    <source>
        <strain evidence="4 5">DSM 23142</strain>
    </source>
</reference>
<evidence type="ECO:0000259" key="3">
    <source>
        <dbReference type="Pfam" id="PF01551"/>
    </source>
</evidence>
<dbReference type="Gene3D" id="2.70.70.10">
    <property type="entry name" value="Glucose Permease (Domain IIA)"/>
    <property type="match status" value="1"/>
</dbReference>
<evidence type="ECO:0000256" key="2">
    <source>
        <dbReference type="SAM" id="SignalP"/>
    </source>
</evidence>
<keyword evidence="2" id="KW-0732">Signal</keyword>